<organism evidence="1 2">
    <name type="scientific">Microcystis panniformis FACHB-1757</name>
    <dbReference type="NCBI Taxonomy" id="1638788"/>
    <lineage>
        <taxon>Bacteria</taxon>
        <taxon>Bacillati</taxon>
        <taxon>Cyanobacteriota</taxon>
        <taxon>Cyanophyceae</taxon>
        <taxon>Oscillatoriophycideae</taxon>
        <taxon>Chroococcales</taxon>
        <taxon>Microcystaceae</taxon>
        <taxon>Microcystis</taxon>
    </lineage>
</organism>
<dbReference type="AlphaFoldDB" id="A0A0K1S1Y6"/>
<sequence length="38" mass="3758">MSLLGIGMQGAIIFGMSNFLGMAIAFGAGVRAIASLLG</sequence>
<gene>
    <name evidence="1" type="ORF">VL20_3129</name>
</gene>
<dbReference type="EMBL" id="CP011339">
    <property type="protein sequence ID" value="AKV68144.1"/>
    <property type="molecule type" value="Genomic_DNA"/>
</dbReference>
<dbReference type="Proteomes" id="UP000068167">
    <property type="component" value="Chromosome"/>
</dbReference>
<name>A0A0K1S1Y6_9CHRO</name>
<protein>
    <submittedName>
        <fullName evidence="1">Uncharacterized protein</fullName>
    </submittedName>
</protein>
<dbReference type="KEGG" id="mpk:VL20_3129"/>
<evidence type="ECO:0000313" key="1">
    <source>
        <dbReference type="EMBL" id="AKV68144.1"/>
    </source>
</evidence>
<evidence type="ECO:0000313" key="2">
    <source>
        <dbReference type="Proteomes" id="UP000068167"/>
    </source>
</evidence>
<accession>A0A0K1S1Y6</accession>
<reference evidence="1 2" key="1">
    <citation type="journal article" date="2016" name="Stand. Genomic Sci.">
        <title>Complete genome sequence and genomic characterization of Microcystis panniformis FACHB 1757 by third-generation sequencing.</title>
        <authorList>
            <person name="Zhang J.Y."/>
            <person name="Guan R."/>
            <person name="Zhang H.J."/>
            <person name="Li H."/>
            <person name="Xiao P."/>
            <person name="Yu G.L."/>
            <person name="Du L."/>
            <person name="Cao D.M."/>
            <person name="Zhu B.C."/>
            <person name="Li R.H."/>
            <person name="Lu Z.H."/>
        </authorList>
    </citation>
    <scope>NUCLEOTIDE SEQUENCE [LARGE SCALE GENOMIC DNA]</scope>
    <source>
        <strain evidence="1 2">FACHB-1757</strain>
    </source>
</reference>
<proteinExistence type="predicted"/>
<dbReference type="PATRIC" id="fig|1638788.3.peg.3151"/>
<keyword evidence="2" id="KW-1185">Reference proteome</keyword>